<keyword evidence="10" id="KW-1185">Reference proteome</keyword>
<evidence type="ECO:0000256" key="4">
    <source>
        <dbReference type="ARBA" id="ARBA00022833"/>
    </source>
</evidence>
<evidence type="ECO:0000256" key="3">
    <source>
        <dbReference type="ARBA" id="ARBA00022771"/>
    </source>
</evidence>
<evidence type="ECO:0000313" key="9">
    <source>
        <dbReference type="EnsemblPlants" id="TuG1812G0300000889.01.T01.cds390153"/>
    </source>
</evidence>
<reference evidence="9" key="3">
    <citation type="submission" date="2022-06" db="UniProtKB">
        <authorList>
            <consortium name="EnsemblPlants"/>
        </authorList>
    </citation>
    <scope>IDENTIFICATION</scope>
</reference>
<dbReference type="GO" id="GO:0005634">
    <property type="term" value="C:nucleus"/>
    <property type="evidence" value="ECO:0007669"/>
    <property type="project" value="UniProtKB-SubCell"/>
</dbReference>
<dbReference type="GO" id="GO:0008270">
    <property type="term" value="F:zinc ion binding"/>
    <property type="evidence" value="ECO:0007669"/>
    <property type="project" value="UniProtKB-UniRule"/>
</dbReference>
<comment type="subcellular location">
    <subcellularLocation>
        <location evidence="6">Nucleus</location>
    </subcellularLocation>
</comment>
<evidence type="ECO:0000256" key="7">
    <source>
        <dbReference type="SAM" id="MobiDB-lite"/>
    </source>
</evidence>
<reference evidence="10" key="1">
    <citation type="journal article" date="2013" name="Nature">
        <title>Draft genome of the wheat A-genome progenitor Triticum urartu.</title>
        <authorList>
            <person name="Ling H.Q."/>
            <person name="Zhao S."/>
            <person name="Liu D."/>
            <person name="Wang J."/>
            <person name="Sun H."/>
            <person name="Zhang C."/>
            <person name="Fan H."/>
            <person name="Li D."/>
            <person name="Dong L."/>
            <person name="Tao Y."/>
            <person name="Gao C."/>
            <person name="Wu H."/>
            <person name="Li Y."/>
            <person name="Cui Y."/>
            <person name="Guo X."/>
            <person name="Zheng S."/>
            <person name="Wang B."/>
            <person name="Yu K."/>
            <person name="Liang Q."/>
            <person name="Yang W."/>
            <person name="Lou X."/>
            <person name="Chen J."/>
            <person name="Feng M."/>
            <person name="Jian J."/>
            <person name="Zhang X."/>
            <person name="Luo G."/>
            <person name="Jiang Y."/>
            <person name="Liu J."/>
            <person name="Wang Z."/>
            <person name="Sha Y."/>
            <person name="Zhang B."/>
            <person name="Wu H."/>
            <person name="Tang D."/>
            <person name="Shen Q."/>
            <person name="Xue P."/>
            <person name="Zou S."/>
            <person name="Wang X."/>
            <person name="Liu X."/>
            <person name="Wang F."/>
            <person name="Yang Y."/>
            <person name="An X."/>
            <person name="Dong Z."/>
            <person name="Zhang K."/>
            <person name="Zhang X."/>
            <person name="Luo M.C."/>
            <person name="Dvorak J."/>
            <person name="Tong Y."/>
            <person name="Wang J."/>
            <person name="Yang H."/>
            <person name="Li Z."/>
            <person name="Wang D."/>
            <person name="Zhang A."/>
            <person name="Wang J."/>
        </authorList>
    </citation>
    <scope>NUCLEOTIDE SEQUENCE</scope>
    <source>
        <strain evidence="10">cv. G1812</strain>
    </source>
</reference>
<dbReference type="InterPro" id="IPR006564">
    <property type="entry name" value="Znf_PMZ"/>
</dbReference>
<dbReference type="Gramene" id="TuG1812G0300000889.01.T01">
    <property type="protein sequence ID" value="TuG1812G0300000889.01.T01.cds390153"/>
    <property type="gene ID" value="TuG1812G0300000889.01"/>
</dbReference>
<dbReference type="PANTHER" id="PTHR31669:SF295">
    <property type="entry name" value="PROTEIN FAR1-RELATED SEQUENCE"/>
    <property type="match status" value="1"/>
</dbReference>
<dbReference type="InterPro" id="IPR031052">
    <property type="entry name" value="FHY3/FAR1"/>
</dbReference>
<dbReference type="PROSITE" id="PS50966">
    <property type="entry name" value="ZF_SWIM"/>
    <property type="match status" value="1"/>
</dbReference>
<evidence type="ECO:0000256" key="5">
    <source>
        <dbReference type="PROSITE-ProRule" id="PRU00325"/>
    </source>
</evidence>
<feature type="domain" description="SWIM-type" evidence="8">
    <location>
        <begin position="15"/>
        <end position="51"/>
    </location>
</feature>
<keyword evidence="3 5" id="KW-0863">Zinc-finger</keyword>
<keyword evidence="4 6" id="KW-0862">Zinc</keyword>
<comment type="similarity">
    <text evidence="1 6">Belongs to the FHY3/FAR1 family.</text>
</comment>
<proteinExistence type="inferred from homology"/>
<keyword evidence="2 6" id="KW-0479">Metal-binding</keyword>
<evidence type="ECO:0000256" key="1">
    <source>
        <dbReference type="ARBA" id="ARBA00005889"/>
    </source>
</evidence>
<comment type="function">
    <text evidence="6">Putative transcription activator involved in regulating light control of development.</text>
</comment>
<reference evidence="9" key="2">
    <citation type="submission" date="2018-03" db="EMBL/GenBank/DDBJ databases">
        <title>The Triticum urartu genome reveals the dynamic nature of wheat genome evolution.</title>
        <authorList>
            <person name="Ling H."/>
            <person name="Ma B."/>
            <person name="Shi X."/>
            <person name="Liu H."/>
            <person name="Dong L."/>
            <person name="Sun H."/>
            <person name="Cao Y."/>
            <person name="Gao Q."/>
            <person name="Zheng S."/>
            <person name="Li Y."/>
            <person name="Yu Y."/>
            <person name="Du H."/>
            <person name="Qi M."/>
            <person name="Li Y."/>
            <person name="Yu H."/>
            <person name="Cui Y."/>
            <person name="Wang N."/>
            <person name="Chen C."/>
            <person name="Wu H."/>
            <person name="Zhao Y."/>
            <person name="Zhang J."/>
            <person name="Li Y."/>
            <person name="Zhou W."/>
            <person name="Zhang B."/>
            <person name="Hu W."/>
            <person name="Eijk M."/>
            <person name="Tang J."/>
            <person name="Witsenboer H."/>
            <person name="Zhao S."/>
            <person name="Li Z."/>
            <person name="Zhang A."/>
            <person name="Wang D."/>
            <person name="Liang C."/>
        </authorList>
    </citation>
    <scope>NUCLEOTIDE SEQUENCE [LARGE SCALE GENOMIC DNA]</scope>
    <source>
        <strain evidence="9">cv. G1812</strain>
    </source>
</reference>
<accession>A0A8R7TRM1</accession>
<dbReference type="Pfam" id="PF04434">
    <property type="entry name" value="SWIM"/>
    <property type="match status" value="1"/>
</dbReference>
<dbReference type="GO" id="GO:0006355">
    <property type="term" value="P:regulation of DNA-templated transcription"/>
    <property type="evidence" value="ECO:0007669"/>
    <property type="project" value="UniProtKB-UniRule"/>
</dbReference>
<dbReference type="Proteomes" id="UP000015106">
    <property type="component" value="Chromosome 3"/>
</dbReference>
<sequence length="180" mass="20112">MFNLTSILYENPKLFSVRVMMDEGVFQCSCHYFEMNGLVCAHIIRVMVHLNVQVIPQQYLLERWSEAATTSMARTGRLLEFGHPSTNTLKYNSLCRRLTWLASDACCNDDAYKILDEATKVLEPAISAAKRGVLPEQQATQRSEPPTQPAAATGALSDGLPQPQSTEMLRNPARVPKKGR</sequence>
<dbReference type="InterPro" id="IPR007527">
    <property type="entry name" value="Znf_SWIM"/>
</dbReference>
<organism evidence="9 10">
    <name type="scientific">Triticum urartu</name>
    <name type="common">Red wild einkorn</name>
    <name type="synonym">Crithodium urartu</name>
    <dbReference type="NCBI Taxonomy" id="4572"/>
    <lineage>
        <taxon>Eukaryota</taxon>
        <taxon>Viridiplantae</taxon>
        <taxon>Streptophyta</taxon>
        <taxon>Embryophyta</taxon>
        <taxon>Tracheophyta</taxon>
        <taxon>Spermatophyta</taxon>
        <taxon>Magnoliopsida</taxon>
        <taxon>Liliopsida</taxon>
        <taxon>Poales</taxon>
        <taxon>Poaceae</taxon>
        <taxon>BOP clade</taxon>
        <taxon>Pooideae</taxon>
        <taxon>Triticodae</taxon>
        <taxon>Triticeae</taxon>
        <taxon>Triticinae</taxon>
        <taxon>Triticum</taxon>
    </lineage>
</organism>
<feature type="region of interest" description="Disordered" evidence="7">
    <location>
        <begin position="132"/>
        <end position="180"/>
    </location>
</feature>
<dbReference type="PANTHER" id="PTHR31669">
    <property type="entry name" value="PROTEIN FAR1-RELATED SEQUENCE 10-RELATED"/>
    <property type="match status" value="1"/>
</dbReference>
<evidence type="ECO:0000259" key="8">
    <source>
        <dbReference type="PROSITE" id="PS50966"/>
    </source>
</evidence>
<name>A0A8R7TRM1_TRIUA</name>
<dbReference type="AlphaFoldDB" id="A0A8R7TRM1"/>
<evidence type="ECO:0000256" key="6">
    <source>
        <dbReference type="RuleBase" id="RU367018"/>
    </source>
</evidence>
<evidence type="ECO:0000313" key="10">
    <source>
        <dbReference type="Proteomes" id="UP000015106"/>
    </source>
</evidence>
<evidence type="ECO:0000256" key="2">
    <source>
        <dbReference type="ARBA" id="ARBA00022723"/>
    </source>
</evidence>
<dbReference type="EnsemblPlants" id="TuG1812G0300000889.01.T01">
    <property type="protein sequence ID" value="TuG1812G0300000889.01.T01.cds390153"/>
    <property type="gene ID" value="TuG1812G0300000889.01"/>
</dbReference>
<keyword evidence="6" id="KW-0539">Nucleus</keyword>
<dbReference type="SMART" id="SM00575">
    <property type="entry name" value="ZnF_PMZ"/>
    <property type="match status" value="1"/>
</dbReference>
<protein>
    <recommendedName>
        <fullName evidence="6">Protein FAR1-RELATED SEQUENCE</fullName>
    </recommendedName>
</protein>